<dbReference type="InterPro" id="IPR029058">
    <property type="entry name" value="AB_hydrolase_fold"/>
</dbReference>
<dbReference type="Proteomes" id="UP000295188">
    <property type="component" value="Unassembled WGS sequence"/>
</dbReference>
<feature type="domain" description="Xaa-Pro dipeptidyl-peptidase C-terminal" evidence="2">
    <location>
        <begin position="319"/>
        <end position="554"/>
    </location>
</feature>
<dbReference type="Gene3D" id="1.10.3020.20">
    <property type="match status" value="1"/>
</dbReference>
<dbReference type="PANTHER" id="PTHR43056">
    <property type="entry name" value="PEPTIDASE S9 PROLYL OLIGOPEPTIDASE"/>
    <property type="match status" value="1"/>
</dbReference>
<dbReference type="Gene3D" id="3.40.50.1820">
    <property type="entry name" value="alpha/beta hydrolase"/>
    <property type="match status" value="1"/>
</dbReference>
<reference evidence="3 4" key="1">
    <citation type="submission" date="2019-03" db="EMBL/GenBank/DDBJ databases">
        <title>Genomic Encyclopedia of Type Strains, Phase IV (KMG-IV): sequencing the most valuable type-strain genomes for metagenomic binning, comparative biology and taxonomic classification.</title>
        <authorList>
            <person name="Goeker M."/>
        </authorList>
    </citation>
    <scope>NUCLEOTIDE SEQUENCE [LARGE SCALE GENOMIC DNA]</scope>
    <source>
        <strain evidence="3 4">DSM 20467</strain>
    </source>
</reference>
<dbReference type="SUPFAM" id="SSF49785">
    <property type="entry name" value="Galactose-binding domain-like"/>
    <property type="match status" value="1"/>
</dbReference>
<dbReference type="AlphaFoldDB" id="A0A4R3KD98"/>
<dbReference type="SMART" id="SM00939">
    <property type="entry name" value="PepX_C"/>
    <property type="match status" value="1"/>
</dbReference>
<dbReference type="Pfam" id="PF08530">
    <property type="entry name" value="PepX_C"/>
    <property type="match status" value="1"/>
</dbReference>
<evidence type="ECO:0000313" key="4">
    <source>
        <dbReference type="Proteomes" id="UP000295188"/>
    </source>
</evidence>
<dbReference type="InterPro" id="IPR013736">
    <property type="entry name" value="Xaa-Pro_dipept_C"/>
</dbReference>
<dbReference type="InterPro" id="IPR000383">
    <property type="entry name" value="Xaa-Pro-like_dom"/>
</dbReference>
<name>A0A4R3KD98_9FIRM</name>
<dbReference type="SUPFAM" id="SSF53474">
    <property type="entry name" value="alpha/beta-Hydrolases"/>
    <property type="match status" value="1"/>
</dbReference>
<comment type="caution">
    <text evidence="3">The sequence shown here is derived from an EMBL/GenBank/DDBJ whole genome shotgun (WGS) entry which is preliminary data.</text>
</comment>
<keyword evidence="4" id="KW-1185">Reference proteome</keyword>
<evidence type="ECO:0000313" key="3">
    <source>
        <dbReference type="EMBL" id="TCS81010.1"/>
    </source>
</evidence>
<dbReference type="Pfam" id="PF02129">
    <property type="entry name" value="Peptidase_S15"/>
    <property type="match status" value="1"/>
</dbReference>
<dbReference type="NCBIfam" id="TIGR00976">
    <property type="entry name" value="CocE_NonD"/>
    <property type="match status" value="1"/>
</dbReference>
<dbReference type="Gene3D" id="2.60.120.260">
    <property type="entry name" value="Galactose-binding domain-like"/>
    <property type="match status" value="1"/>
</dbReference>
<protein>
    <recommendedName>
        <fullName evidence="2">Xaa-Pro dipeptidyl-peptidase C-terminal domain-containing protein</fullName>
    </recommendedName>
</protein>
<organism evidence="3 4">
    <name type="scientific">Pectinatus cerevisiiphilus</name>
    <dbReference type="NCBI Taxonomy" id="86956"/>
    <lineage>
        <taxon>Bacteria</taxon>
        <taxon>Bacillati</taxon>
        <taxon>Bacillota</taxon>
        <taxon>Negativicutes</taxon>
        <taxon>Selenomonadales</taxon>
        <taxon>Selenomonadaceae</taxon>
        <taxon>Pectinatus</taxon>
    </lineage>
</organism>
<dbReference type="RefSeq" id="WP_132547782.1">
    <property type="nucleotide sequence ID" value="NZ_SMAA01000003.1"/>
</dbReference>
<proteinExistence type="predicted"/>
<sequence>MVSKIKNSIIFSQIPSVTESDYPGFQPDTYILKKGSVHRHGGKELPCDVLCERDAAMQLRDGTTIYMDIFRPVKEGKYPVLIAWAPYGKRGHYLCYDLFEGRMGVKEEWEDGLNEFEGPNPSYWVNHGYVILHPDPRGIFSSEGDAYAWGTQEAEDEYDFIEWAGQQNWSNGKVGMTGNSWLSMAQWNVASHQPPHLTAIAPWEGALDNYRDTSCKGGIPDILFVSSIFEHLYGNNKYENLVAMIKSHPLMDAYWEDKIVHAEKITIPAYVTASYTNMLHTNGTFAGWEKISSKEKWLRVHDTHEWHDYYTPEHVEDLRKFFDHYLKGVNNGWEKTPRVRLTVLDPGHKNIPNRPEESFPLHRQKLQTFYLDTSNMGLSQATPHEENSFIYNPQEGASFQLTFTEDVEIIGYMNLCLYVAAESADDMDLFAYVRKRDKDGKLMSIPIINRQNCTGASGRLRVSMRKLNKEKSTVNRPYYTFDEVQKLHSGEIVPVEIGFWPFGMKWHAGEKLDVFITGNELWTHPEFPNLPAIDNLNKGRHIIYTGSQFSSRLIAPIIKNC</sequence>
<dbReference type="InterPro" id="IPR005674">
    <property type="entry name" value="CocE/Ser_esterase"/>
</dbReference>
<dbReference type="InterPro" id="IPR008979">
    <property type="entry name" value="Galactose-bd-like_sf"/>
</dbReference>
<evidence type="ECO:0000259" key="2">
    <source>
        <dbReference type="SMART" id="SM00939"/>
    </source>
</evidence>
<dbReference type="OrthoDB" id="319764at2"/>
<evidence type="ECO:0000256" key="1">
    <source>
        <dbReference type="ARBA" id="ARBA00022801"/>
    </source>
</evidence>
<accession>A0A4R3KD98</accession>
<dbReference type="InterPro" id="IPR050585">
    <property type="entry name" value="Xaa-Pro_dipeptidyl-ppase/CocE"/>
</dbReference>
<gene>
    <name evidence="3" type="ORF">EDC37_103180</name>
</gene>
<keyword evidence="1" id="KW-0378">Hydrolase</keyword>
<dbReference type="GO" id="GO:0008239">
    <property type="term" value="F:dipeptidyl-peptidase activity"/>
    <property type="evidence" value="ECO:0007669"/>
    <property type="project" value="InterPro"/>
</dbReference>
<dbReference type="EMBL" id="SMAA01000003">
    <property type="protein sequence ID" value="TCS81010.1"/>
    <property type="molecule type" value="Genomic_DNA"/>
</dbReference>
<dbReference type="PANTHER" id="PTHR43056:SF10">
    <property type="entry name" value="COCE_NOND FAMILY, PUTATIVE (AFU_ORTHOLOGUE AFUA_7G00600)-RELATED"/>
    <property type="match status" value="1"/>
</dbReference>